<organism evidence="1">
    <name type="scientific">Psilocybe cubensis</name>
    <name type="common">Psychedelic mushroom</name>
    <name type="synonym">Stropharia cubensis</name>
    <dbReference type="NCBI Taxonomy" id="181762"/>
    <lineage>
        <taxon>Eukaryota</taxon>
        <taxon>Fungi</taxon>
        <taxon>Dikarya</taxon>
        <taxon>Basidiomycota</taxon>
        <taxon>Agaricomycotina</taxon>
        <taxon>Agaricomycetes</taxon>
        <taxon>Agaricomycetidae</taxon>
        <taxon>Agaricales</taxon>
        <taxon>Agaricineae</taxon>
        <taxon>Strophariaceae</taxon>
        <taxon>Psilocybe</taxon>
    </lineage>
</organism>
<gene>
    <name evidence="1" type="ORF">JR316_004397</name>
</gene>
<proteinExistence type="predicted"/>
<protein>
    <submittedName>
        <fullName evidence="1">Uncharacterized protein</fullName>
    </submittedName>
</protein>
<dbReference type="OrthoDB" id="2845803at2759"/>
<name>A0A8H8CMF4_PSICU</name>
<evidence type="ECO:0000313" key="1">
    <source>
        <dbReference type="EMBL" id="KAG5170014.1"/>
    </source>
</evidence>
<comment type="caution">
    <text evidence="1">The sequence shown here is derived from an EMBL/GenBank/DDBJ whole genome shotgun (WGS) entry which is preliminary data.</text>
</comment>
<sequence>MTCSQCNADLQCDKHALVSLTEWSHSHIRDVFESTSEKECIQAIQGTFASDITASINGKQANFDEIVESVLRIRGGSEHGLKVEWRESVEAPRDGSNRAGTFGGSYVIHGIHKTSTKDGKTLDFQRQKIIVVQ</sequence>
<dbReference type="EMBL" id="JAFIQS010000004">
    <property type="protein sequence ID" value="KAG5170014.1"/>
    <property type="molecule type" value="Genomic_DNA"/>
</dbReference>
<dbReference type="AlphaFoldDB" id="A0A8H8CMF4"/>
<reference evidence="1" key="1">
    <citation type="submission" date="2021-02" db="EMBL/GenBank/DDBJ databases">
        <title>Psilocybe cubensis genome.</title>
        <authorList>
            <person name="Mckernan K.J."/>
            <person name="Crawford S."/>
            <person name="Trippe A."/>
            <person name="Kane L.T."/>
            <person name="Mclaughlin S."/>
        </authorList>
    </citation>
    <scope>NUCLEOTIDE SEQUENCE [LARGE SCALE GENOMIC DNA]</scope>
    <source>
        <strain evidence="1">MGC-MH-2018</strain>
    </source>
</reference>
<accession>A0A8H8CMF4</accession>